<evidence type="ECO:0000313" key="2">
    <source>
        <dbReference type="Proteomes" id="UP001424459"/>
    </source>
</evidence>
<proteinExistence type="predicted"/>
<name>A0ABP7UEB9_9SPHN</name>
<organism evidence="1 2">
    <name type="scientific">Sphingomonas rosea</name>
    <dbReference type="NCBI Taxonomy" id="335605"/>
    <lineage>
        <taxon>Bacteria</taxon>
        <taxon>Pseudomonadati</taxon>
        <taxon>Pseudomonadota</taxon>
        <taxon>Alphaproteobacteria</taxon>
        <taxon>Sphingomonadales</taxon>
        <taxon>Sphingomonadaceae</taxon>
        <taxon>Sphingomonas</taxon>
    </lineage>
</organism>
<evidence type="ECO:0000313" key="1">
    <source>
        <dbReference type="EMBL" id="GAA4041496.1"/>
    </source>
</evidence>
<dbReference type="Proteomes" id="UP001424459">
    <property type="component" value="Unassembled WGS sequence"/>
</dbReference>
<comment type="caution">
    <text evidence="1">The sequence shown here is derived from an EMBL/GenBank/DDBJ whole genome shotgun (WGS) entry which is preliminary data.</text>
</comment>
<sequence length="129" mass="14522">MFAGAALTLFVGWTVMTNFRERRRQARLASTRSCLSQRDFIDQCELAGVDGAVAAFVWRKMQPYYFKPLTPSPGDRPVGEFRIDGGDLSDMVSDFEKAFGRRWKGQWVGSDDPTLLEFMQGLVASTEAE</sequence>
<dbReference type="EMBL" id="BAABBR010000001">
    <property type="protein sequence ID" value="GAA4041496.1"/>
    <property type="molecule type" value="Genomic_DNA"/>
</dbReference>
<keyword evidence="2" id="KW-1185">Reference proteome</keyword>
<protein>
    <submittedName>
        <fullName evidence="1">Uncharacterized protein</fullName>
    </submittedName>
</protein>
<gene>
    <name evidence="1" type="ORF">GCM10022281_23180</name>
</gene>
<reference evidence="2" key="1">
    <citation type="journal article" date="2019" name="Int. J. Syst. Evol. Microbiol.">
        <title>The Global Catalogue of Microorganisms (GCM) 10K type strain sequencing project: providing services to taxonomists for standard genome sequencing and annotation.</title>
        <authorList>
            <consortium name="The Broad Institute Genomics Platform"/>
            <consortium name="The Broad Institute Genome Sequencing Center for Infectious Disease"/>
            <person name="Wu L."/>
            <person name="Ma J."/>
        </authorList>
    </citation>
    <scope>NUCLEOTIDE SEQUENCE [LARGE SCALE GENOMIC DNA]</scope>
    <source>
        <strain evidence="2">JCM 17564</strain>
    </source>
</reference>
<accession>A0ABP7UEB9</accession>